<dbReference type="KEGG" id="acr:Acry_0469"/>
<feature type="transmembrane region" description="Helical" evidence="1">
    <location>
        <begin position="399"/>
        <end position="423"/>
    </location>
</feature>
<evidence type="ECO:0000313" key="3">
    <source>
        <dbReference type="Proteomes" id="UP000000245"/>
    </source>
</evidence>
<feature type="transmembrane region" description="Helical" evidence="1">
    <location>
        <begin position="142"/>
        <end position="160"/>
    </location>
</feature>
<protein>
    <submittedName>
        <fullName evidence="2">Transporter, UIT6 family</fullName>
    </submittedName>
</protein>
<gene>
    <name evidence="2" type="ordered locus">Acry_0469</name>
</gene>
<keyword evidence="1" id="KW-1133">Transmembrane helix</keyword>
<dbReference type="EMBL" id="CP000697">
    <property type="protein sequence ID" value="ABQ29693.1"/>
    <property type="molecule type" value="Genomic_DNA"/>
</dbReference>
<dbReference type="AlphaFoldDB" id="A5FVR1"/>
<keyword evidence="1" id="KW-0812">Transmembrane</keyword>
<dbReference type="Proteomes" id="UP000000245">
    <property type="component" value="Chromosome"/>
</dbReference>
<keyword evidence="1" id="KW-0472">Membrane</keyword>
<dbReference type="STRING" id="349163.Acry_0469"/>
<keyword evidence="3" id="KW-1185">Reference proteome</keyword>
<feature type="transmembrane region" description="Helical" evidence="1">
    <location>
        <begin position="40"/>
        <end position="60"/>
    </location>
</feature>
<dbReference type="Pfam" id="PF16980">
    <property type="entry name" value="CitMHS_2"/>
    <property type="match status" value="1"/>
</dbReference>
<sequence length="424" mass="44351">MHPQVNELAALAPFFGTLASFALLPGAAPRIWHRYMVRISLFWVGLGLVLGAEAAGPAAALTQLWHSGLVDFLPFIAVLMALYTLGGGVLIAGGPWGRPGGNLLLLAAGTLLASAMGTIAASLLLIHPLLSANAARREVRHLVLAFIFVVANAGGALTPLGDPPLLIGFLRGVPFFWPLFNLAGPMLVVVLPVLALTFAIDWRLARREPVRPAERIRVRGGANLAMLGIFIAVLTVAGIVPGPEIAIGPASLPAGQIAITLTAIVFVAASERVTPRAIRARNQFAWAPMREIAILFFAIFATIPPVLRTVTAAGLPQSAAGWFWASGLSSAFLDSGPTYLMFFEAAGGNAAQLIAPPATLLTSFAAGSVLFGGLTYLGNAPNLMIRAIAARRGVRMPGFFGYMLAASAVLLPLFALTTLIFFAG</sequence>
<dbReference type="HOGENOM" id="CLU_034923_0_0_5"/>
<feature type="transmembrane region" description="Helical" evidence="1">
    <location>
        <begin position="7"/>
        <end position="28"/>
    </location>
</feature>
<feature type="transmembrane region" description="Helical" evidence="1">
    <location>
        <begin position="221"/>
        <end position="240"/>
    </location>
</feature>
<dbReference type="InterPro" id="IPR031566">
    <property type="entry name" value="CitMHS_2"/>
</dbReference>
<feature type="transmembrane region" description="Helical" evidence="1">
    <location>
        <begin position="180"/>
        <end position="200"/>
    </location>
</feature>
<feature type="transmembrane region" description="Helical" evidence="1">
    <location>
        <begin position="289"/>
        <end position="307"/>
    </location>
</feature>
<accession>A5FVR1</accession>
<feature type="transmembrane region" description="Helical" evidence="1">
    <location>
        <begin position="246"/>
        <end position="269"/>
    </location>
</feature>
<reference evidence="2 3" key="1">
    <citation type="submission" date="2007-05" db="EMBL/GenBank/DDBJ databases">
        <title>Complete sequence of chromosome of Acidiphilium cryptum JF-5.</title>
        <authorList>
            <consortium name="US DOE Joint Genome Institute"/>
            <person name="Copeland A."/>
            <person name="Lucas S."/>
            <person name="Lapidus A."/>
            <person name="Barry K."/>
            <person name="Detter J.C."/>
            <person name="Glavina del Rio T."/>
            <person name="Hammon N."/>
            <person name="Israni S."/>
            <person name="Dalin E."/>
            <person name="Tice H."/>
            <person name="Pitluck S."/>
            <person name="Sims D."/>
            <person name="Brettin T."/>
            <person name="Bruce D."/>
            <person name="Han C."/>
            <person name="Schmutz J."/>
            <person name="Larimer F."/>
            <person name="Land M."/>
            <person name="Hauser L."/>
            <person name="Kyrpides N."/>
            <person name="Kim E."/>
            <person name="Magnuson T."/>
            <person name="Richardson P."/>
        </authorList>
    </citation>
    <scope>NUCLEOTIDE SEQUENCE [LARGE SCALE GENOMIC DNA]</scope>
    <source>
        <strain evidence="2 3">JF-5</strain>
    </source>
</reference>
<feature type="transmembrane region" description="Helical" evidence="1">
    <location>
        <begin position="72"/>
        <end position="92"/>
    </location>
</feature>
<feature type="transmembrane region" description="Helical" evidence="1">
    <location>
        <begin position="358"/>
        <end position="378"/>
    </location>
</feature>
<evidence type="ECO:0000313" key="2">
    <source>
        <dbReference type="EMBL" id="ABQ29693.1"/>
    </source>
</evidence>
<feature type="transmembrane region" description="Helical" evidence="1">
    <location>
        <begin position="104"/>
        <end position="130"/>
    </location>
</feature>
<dbReference type="RefSeq" id="WP_007424296.1">
    <property type="nucleotide sequence ID" value="NC_009484.1"/>
</dbReference>
<organism evidence="2 3">
    <name type="scientific">Acidiphilium cryptum (strain JF-5)</name>
    <dbReference type="NCBI Taxonomy" id="349163"/>
    <lineage>
        <taxon>Bacteria</taxon>
        <taxon>Pseudomonadati</taxon>
        <taxon>Pseudomonadota</taxon>
        <taxon>Alphaproteobacteria</taxon>
        <taxon>Acetobacterales</taxon>
        <taxon>Acidocellaceae</taxon>
        <taxon>Acidiphilium</taxon>
    </lineage>
</organism>
<proteinExistence type="predicted"/>
<name>A5FVR1_ACICJ</name>
<dbReference type="eggNOG" id="COG1055">
    <property type="taxonomic scope" value="Bacteria"/>
</dbReference>
<evidence type="ECO:0000256" key="1">
    <source>
        <dbReference type="SAM" id="Phobius"/>
    </source>
</evidence>